<dbReference type="Proteomes" id="UP000784919">
    <property type="component" value="Unassembled WGS sequence"/>
</dbReference>
<dbReference type="OrthoDB" id="10472938at2759"/>
<feature type="region of interest" description="Disordered" evidence="1">
    <location>
        <begin position="1"/>
        <end position="57"/>
    </location>
</feature>
<dbReference type="EMBL" id="SRPS01000033">
    <property type="protein sequence ID" value="KAG5974160.1"/>
    <property type="molecule type" value="Genomic_DNA"/>
</dbReference>
<protein>
    <submittedName>
        <fullName evidence="2">Uncharacterized protein</fullName>
    </submittedName>
</protein>
<evidence type="ECO:0000313" key="2">
    <source>
        <dbReference type="EMBL" id="KAG5974160.1"/>
    </source>
</evidence>
<organism evidence="2 3">
    <name type="scientific">Claviceps arundinis</name>
    <dbReference type="NCBI Taxonomy" id="1623583"/>
    <lineage>
        <taxon>Eukaryota</taxon>
        <taxon>Fungi</taxon>
        <taxon>Dikarya</taxon>
        <taxon>Ascomycota</taxon>
        <taxon>Pezizomycotina</taxon>
        <taxon>Sordariomycetes</taxon>
        <taxon>Hypocreomycetidae</taxon>
        <taxon>Hypocreales</taxon>
        <taxon>Clavicipitaceae</taxon>
        <taxon>Claviceps</taxon>
    </lineage>
</organism>
<gene>
    <name evidence="2" type="ORF">E4U56_004931</name>
</gene>
<proteinExistence type="predicted"/>
<evidence type="ECO:0000256" key="1">
    <source>
        <dbReference type="SAM" id="MobiDB-lite"/>
    </source>
</evidence>
<evidence type="ECO:0000313" key="3">
    <source>
        <dbReference type="Proteomes" id="UP000784919"/>
    </source>
</evidence>
<comment type="caution">
    <text evidence="2">The sequence shown here is derived from an EMBL/GenBank/DDBJ whole genome shotgun (WGS) entry which is preliminary data.</text>
</comment>
<reference evidence="2" key="1">
    <citation type="journal article" date="2020" name="bioRxiv">
        <title>Whole genome comparisons of ergot fungi reveals the divergence and evolution of species within the genus Claviceps are the result of varying mechanisms driving genome evolution and host range expansion.</title>
        <authorList>
            <person name="Wyka S.A."/>
            <person name="Mondo S.J."/>
            <person name="Liu M."/>
            <person name="Dettman J."/>
            <person name="Nalam V."/>
            <person name="Broders K.D."/>
        </authorList>
    </citation>
    <scope>NUCLEOTIDE SEQUENCE</scope>
    <source>
        <strain evidence="2">CCC 1102</strain>
    </source>
</reference>
<sequence length="124" mass="13715">MSNQAGPSKRRRLLSTTELEDTASEGSTRQSSRFLRDARTISRSLTLPPPNDPSYSPRLASNARIMIGESPGNDRIAVALPRIYEARASITDLQTRPLRNKKAAGDVIETTAHPGQRKVFRKTL</sequence>
<feature type="compositionally biased region" description="Polar residues" evidence="1">
    <location>
        <begin position="24"/>
        <end position="33"/>
    </location>
</feature>
<name>A0A9P7MX57_9HYPO</name>
<dbReference type="AlphaFoldDB" id="A0A9P7MX57"/>
<accession>A0A9P7MX57</accession>